<name>A0A9X1LNQ8_9MICO</name>
<evidence type="ECO:0000256" key="2">
    <source>
        <dbReference type="ARBA" id="ARBA00010742"/>
    </source>
</evidence>
<dbReference type="RefSeq" id="WP_227530049.1">
    <property type="nucleotide sequence ID" value="NZ_JAGTTM010000001.1"/>
</dbReference>
<evidence type="ECO:0000313" key="5">
    <source>
        <dbReference type="EMBL" id="MCC2028850.1"/>
    </source>
</evidence>
<dbReference type="SUPFAM" id="SSF53850">
    <property type="entry name" value="Periplasmic binding protein-like II"/>
    <property type="match status" value="1"/>
</dbReference>
<evidence type="ECO:0000259" key="4">
    <source>
        <dbReference type="SMART" id="SM00062"/>
    </source>
</evidence>
<evidence type="ECO:0000313" key="6">
    <source>
        <dbReference type="Proteomes" id="UP001139289"/>
    </source>
</evidence>
<keyword evidence="6" id="KW-1185">Reference proteome</keyword>
<reference evidence="5" key="1">
    <citation type="submission" date="2021-04" db="EMBL/GenBank/DDBJ databases">
        <title>Microbacterium tenobrionis sp. nov. and Microbacterium allomyrinae sp. nov., isolated from larvae of Tenobrio molitor and Allomyrina dichotoma, respectively.</title>
        <authorList>
            <person name="Lee S.D."/>
        </authorList>
    </citation>
    <scope>NUCLEOTIDE SEQUENCE</scope>
    <source>
        <strain evidence="5">YMB-B2</strain>
    </source>
</reference>
<dbReference type="Proteomes" id="UP001139289">
    <property type="component" value="Unassembled WGS sequence"/>
</dbReference>
<feature type="domain" description="Solute-binding protein family 3/N-terminal" evidence="4">
    <location>
        <begin position="2"/>
        <end position="212"/>
    </location>
</feature>
<evidence type="ECO:0000256" key="3">
    <source>
        <dbReference type="ARBA" id="ARBA00022729"/>
    </source>
</evidence>
<proteinExistence type="inferred from homology"/>
<dbReference type="EMBL" id="JAGTTM010000001">
    <property type="protein sequence ID" value="MCC2028850.1"/>
    <property type="molecule type" value="Genomic_DNA"/>
</dbReference>
<sequence length="236" mass="24714">MPLRISYFVPPVPLVAAKASGLLDDLTIEETRTPGSAAQLAGLLAGELDVVVSALDNLFEWTRVGADLRVIGEVEHTTPLAVYAAPEFSDLQALEGATFAVDALDNGFALVARHLLHEAGVSVQWVEAGGVAERFEQLRNGDAAAALLGPPFDARARDAGFRELIRVQDVFPSFPGQGLLVRADLAGSAEVSTLVAALNASGLLPVQTGGLDLLAEIRADLGLLPPQSDLHALVLI</sequence>
<dbReference type="Gene3D" id="3.40.190.10">
    <property type="entry name" value="Periplasmic binding protein-like II"/>
    <property type="match status" value="2"/>
</dbReference>
<accession>A0A9X1LNQ8</accession>
<evidence type="ECO:0000256" key="1">
    <source>
        <dbReference type="ARBA" id="ARBA00004418"/>
    </source>
</evidence>
<keyword evidence="3" id="KW-0732">Signal</keyword>
<comment type="subcellular location">
    <subcellularLocation>
        <location evidence="1">Periplasm</location>
    </subcellularLocation>
</comment>
<comment type="caution">
    <text evidence="5">The sequence shown here is derived from an EMBL/GenBank/DDBJ whole genome shotgun (WGS) entry which is preliminary data.</text>
</comment>
<dbReference type="InterPro" id="IPR001638">
    <property type="entry name" value="Solute-binding_3/MltF_N"/>
</dbReference>
<dbReference type="PANTHER" id="PTHR30024:SF47">
    <property type="entry name" value="TAURINE-BINDING PERIPLASMIC PROTEIN"/>
    <property type="match status" value="1"/>
</dbReference>
<comment type="similarity">
    <text evidence="2">Belongs to the bacterial solute-binding protein SsuA/TauA family.</text>
</comment>
<dbReference type="SMART" id="SM00062">
    <property type="entry name" value="PBPb"/>
    <property type="match status" value="1"/>
</dbReference>
<dbReference type="PANTHER" id="PTHR30024">
    <property type="entry name" value="ALIPHATIC SULFONATES-BINDING PROTEIN-RELATED"/>
    <property type="match status" value="1"/>
</dbReference>
<dbReference type="AlphaFoldDB" id="A0A9X1LNQ8"/>
<protein>
    <recommendedName>
        <fullName evidence="4">Solute-binding protein family 3/N-terminal domain-containing protein</fullName>
    </recommendedName>
</protein>
<gene>
    <name evidence="5" type="ORF">KEC56_04845</name>
</gene>
<organism evidence="5 6">
    <name type="scientific">Microbacterium tenebrionis</name>
    <dbReference type="NCBI Taxonomy" id="2830665"/>
    <lineage>
        <taxon>Bacteria</taxon>
        <taxon>Bacillati</taxon>
        <taxon>Actinomycetota</taxon>
        <taxon>Actinomycetes</taxon>
        <taxon>Micrococcales</taxon>
        <taxon>Microbacteriaceae</taxon>
        <taxon>Microbacterium</taxon>
    </lineage>
</organism>
<dbReference type="GO" id="GO:0042597">
    <property type="term" value="C:periplasmic space"/>
    <property type="evidence" value="ECO:0007669"/>
    <property type="project" value="UniProtKB-SubCell"/>
</dbReference>